<evidence type="ECO:0000259" key="1">
    <source>
        <dbReference type="Pfam" id="PF07833"/>
    </source>
</evidence>
<dbReference type="InterPro" id="IPR012854">
    <property type="entry name" value="Cu_amine_oxidase-like_N"/>
</dbReference>
<proteinExistence type="predicted"/>
<organism evidence="2 3">
    <name type="scientific">Pelotomaculum isophthalicicum JI</name>
    <dbReference type="NCBI Taxonomy" id="947010"/>
    <lineage>
        <taxon>Bacteria</taxon>
        <taxon>Bacillati</taxon>
        <taxon>Bacillota</taxon>
        <taxon>Clostridia</taxon>
        <taxon>Eubacteriales</taxon>
        <taxon>Desulfotomaculaceae</taxon>
        <taxon>Pelotomaculum</taxon>
    </lineage>
</organism>
<protein>
    <submittedName>
        <fullName evidence="2">Copper amine oxidase N-terminal domain-containing protein</fullName>
    </submittedName>
</protein>
<evidence type="ECO:0000313" key="2">
    <source>
        <dbReference type="EMBL" id="MDF9407406.1"/>
    </source>
</evidence>
<keyword evidence="3" id="KW-1185">Reference proteome</keyword>
<evidence type="ECO:0000313" key="3">
    <source>
        <dbReference type="Proteomes" id="UP001154312"/>
    </source>
</evidence>
<gene>
    <name evidence="2" type="ORF">L7E55_03365</name>
</gene>
<dbReference type="Proteomes" id="UP001154312">
    <property type="component" value="Unassembled WGS sequence"/>
</dbReference>
<accession>A0A9X4JV14</accession>
<dbReference type="Pfam" id="PF07833">
    <property type="entry name" value="Cu_amine_oxidN1"/>
    <property type="match status" value="1"/>
</dbReference>
<reference evidence="2" key="1">
    <citation type="submission" date="2022-02" db="EMBL/GenBank/DDBJ databases">
        <authorList>
            <person name="Leng L."/>
        </authorList>
    </citation>
    <scope>NUCLEOTIDE SEQUENCE</scope>
    <source>
        <strain evidence="2">JI</strain>
    </source>
</reference>
<dbReference type="SUPFAM" id="SSF55383">
    <property type="entry name" value="Copper amine oxidase, domain N"/>
    <property type="match status" value="1"/>
</dbReference>
<dbReference type="InterPro" id="IPR036582">
    <property type="entry name" value="Mao_N_sf"/>
</dbReference>
<dbReference type="AlphaFoldDB" id="A0A9X4JV14"/>
<dbReference type="Gene3D" id="3.30.457.10">
    <property type="entry name" value="Copper amine oxidase-like, N-terminal domain"/>
    <property type="match status" value="1"/>
</dbReference>
<sequence>MGHNSYIEDFIQTTEEFPVNNTKVEFEIRARANTNKGYVGPTAFWAPDAGNRVGATGVINGPGLIGAQACYRWENSGTSGLVLYLGGNNQDYPDAVFSGLNQREFARHVITVKDGKVFYDSPDCGVLTGNLAQAFEPGGKRHFSFGARLYDDGVPQVIEIRNLKITSMENVSDTTENLEPYQNNNIQNINNGNIEQPNTNNFISVVVNGKKLTFDVQPVIENDRTLVPVRVIFEALDARVDWDEVTQTVTAVKPGTEIKLVIGGGAYKNGTPVVLDVPAKLINNRTMVPLRFISESFGGQVLWDDQTQTAIVISPVNNSSNVDEYFQKSYIFLQSLISGDFSKALEMTTDDFKNNTGITELTEFRGFITINGEGQIVSKARVDKGGGIVETIGVLKFTNGRAIAVHLIFKNGKIDNLVGR</sequence>
<feature type="domain" description="Copper amine oxidase-like N-terminal" evidence="1">
    <location>
        <begin position="206"/>
        <end position="311"/>
    </location>
</feature>
<name>A0A9X4JV14_9FIRM</name>
<dbReference type="RefSeq" id="WP_277442644.1">
    <property type="nucleotide sequence ID" value="NZ_JAKOAV010000004.1"/>
</dbReference>
<comment type="caution">
    <text evidence="2">The sequence shown here is derived from an EMBL/GenBank/DDBJ whole genome shotgun (WGS) entry which is preliminary data.</text>
</comment>
<dbReference type="EMBL" id="JAKOAV010000004">
    <property type="protein sequence ID" value="MDF9407406.1"/>
    <property type="molecule type" value="Genomic_DNA"/>
</dbReference>